<name>A0A3N2DHK9_9GAMM</name>
<evidence type="ECO:0000256" key="2">
    <source>
        <dbReference type="SAM" id="SignalP"/>
    </source>
</evidence>
<dbReference type="OrthoDB" id="6080407at2"/>
<proteinExistence type="predicted"/>
<dbReference type="RefSeq" id="WP_123713657.1">
    <property type="nucleotide sequence ID" value="NZ_RKHR01000006.1"/>
</dbReference>
<organism evidence="3 4">
    <name type="scientific">Sinobacterium caligoides</name>
    <dbReference type="NCBI Taxonomy" id="933926"/>
    <lineage>
        <taxon>Bacteria</taxon>
        <taxon>Pseudomonadati</taxon>
        <taxon>Pseudomonadota</taxon>
        <taxon>Gammaproteobacteria</taxon>
        <taxon>Cellvibrionales</taxon>
        <taxon>Spongiibacteraceae</taxon>
        <taxon>Sinobacterium</taxon>
    </lineage>
</organism>
<keyword evidence="4" id="KW-1185">Reference proteome</keyword>
<feature type="chain" id="PRO_5018303530" evidence="2">
    <location>
        <begin position="23"/>
        <end position="206"/>
    </location>
</feature>
<evidence type="ECO:0000313" key="4">
    <source>
        <dbReference type="Proteomes" id="UP000275394"/>
    </source>
</evidence>
<comment type="caution">
    <text evidence="3">The sequence shown here is derived from an EMBL/GenBank/DDBJ whole genome shotgun (WGS) entry which is preliminary data.</text>
</comment>
<keyword evidence="2" id="KW-0732">Signal</keyword>
<keyword evidence="1" id="KW-0175">Coiled coil</keyword>
<reference evidence="3 4" key="1">
    <citation type="submission" date="2018-11" db="EMBL/GenBank/DDBJ databases">
        <title>Genomic Encyclopedia of Type Strains, Phase IV (KMG-IV): sequencing the most valuable type-strain genomes for metagenomic binning, comparative biology and taxonomic classification.</title>
        <authorList>
            <person name="Goeker M."/>
        </authorList>
    </citation>
    <scope>NUCLEOTIDE SEQUENCE [LARGE SCALE GENOMIC DNA]</scope>
    <source>
        <strain evidence="3 4">DSM 100316</strain>
    </source>
</reference>
<evidence type="ECO:0000313" key="3">
    <source>
        <dbReference type="EMBL" id="ROR99098.1"/>
    </source>
</evidence>
<accession>A0A3N2DHK9</accession>
<gene>
    <name evidence="3" type="ORF">EDC56_3338</name>
</gene>
<dbReference type="EMBL" id="RKHR01000006">
    <property type="protein sequence ID" value="ROR99098.1"/>
    <property type="molecule type" value="Genomic_DNA"/>
</dbReference>
<sequence>MASRNNAVLVVALLLVSVAAQADYYRYITDEGQTVVVGQLNSEAIRLGYEQLSDKGQVIKVVERSKSNEEKARLRAEQLRAEQQQAWDKSLLLKYSTVEDIEASAVRALREIDVRLGILRSNRSVLKTQLNSEQAKAADIERRSQQVPEDLQLRIKNLAIELDTTKETIARHQREKLELQSSYKRDAVRFAELKSITELRNTYHQN</sequence>
<protein>
    <submittedName>
        <fullName evidence="3">Uncharacterized protein</fullName>
    </submittedName>
</protein>
<dbReference type="AlphaFoldDB" id="A0A3N2DHK9"/>
<evidence type="ECO:0000256" key="1">
    <source>
        <dbReference type="SAM" id="Coils"/>
    </source>
</evidence>
<dbReference type="Proteomes" id="UP000275394">
    <property type="component" value="Unassembled WGS sequence"/>
</dbReference>
<feature type="coiled-coil region" evidence="1">
    <location>
        <begin position="123"/>
        <end position="182"/>
    </location>
</feature>
<feature type="signal peptide" evidence="2">
    <location>
        <begin position="1"/>
        <end position="22"/>
    </location>
</feature>